<reference evidence="1" key="1">
    <citation type="submission" date="2016-11" db="EMBL/GenBank/DDBJ databases">
        <authorList>
            <person name="Varghese N."/>
            <person name="Submissions S."/>
        </authorList>
    </citation>
    <scope>NUCLEOTIDE SEQUENCE [LARGE SCALE GENOMIC DNA]</scope>
    <source>
        <strain evidence="1">DSM 16785</strain>
    </source>
</reference>
<name>A0A1M4X054_MARH1</name>
<dbReference type="PANTHER" id="PTHR34374">
    <property type="entry name" value="LARGE RIBOSOMAL RNA SUBUNIT ACCUMULATION PROTEIN YCED HOMOLOG 1, CHLOROPLASTIC"/>
    <property type="match status" value="1"/>
</dbReference>
<comment type="caution">
    <text evidence="1">The sequence shown here is derived from an EMBL/GenBank/DDBJ whole genome shotgun (WGS) entry which is preliminary data.</text>
</comment>
<gene>
    <name evidence="1" type="ORF">SAMN02745164_01297</name>
</gene>
<evidence type="ECO:0000313" key="2">
    <source>
        <dbReference type="Proteomes" id="UP000184334"/>
    </source>
</evidence>
<dbReference type="Proteomes" id="UP000184334">
    <property type="component" value="Unassembled WGS sequence"/>
</dbReference>
<evidence type="ECO:0008006" key="3">
    <source>
        <dbReference type="Google" id="ProtNLM"/>
    </source>
</evidence>
<protein>
    <recommendedName>
        <fullName evidence="3">DNA-binding protein</fullName>
    </recommendedName>
</protein>
<proteinExistence type="predicted"/>
<dbReference type="AlphaFoldDB" id="A0A1M4X054"/>
<dbReference type="PANTHER" id="PTHR34374:SF1">
    <property type="entry name" value="LARGE RIBOSOMAL RNA SUBUNIT ACCUMULATION PROTEIN YCED HOMOLOG 1, CHLOROPLASTIC"/>
    <property type="match status" value="1"/>
</dbReference>
<accession>A0A1M4X054</accession>
<dbReference type="EMBL" id="FQUI01000019">
    <property type="protein sequence ID" value="SHE86572.1"/>
    <property type="molecule type" value="Genomic_DNA"/>
</dbReference>
<dbReference type="OrthoDB" id="9790372at2"/>
<keyword evidence="2" id="KW-1185">Reference proteome</keyword>
<sequence>MLNDKLRDTKLIYDIEKIEEKETFAFQLSWKKIDTPEGILDFLSPIDVKFEIEKNDEGFVIKGTVETSIKLICSRCLKEFEQKINGVIEAFYINDSLQDLYTKSEKLDSLDNIIFFSENKVDITDRIIESILMEIPEKPLCKEDCKGLCPVCGEDLNENLNHNHEEDYVDPRFSKLLEIFNDEK</sequence>
<dbReference type="STRING" id="1122195.SAMN02745164_01297"/>
<dbReference type="RefSeq" id="WP_072864679.1">
    <property type="nucleotide sequence ID" value="NZ_FQUI01000019.1"/>
</dbReference>
<evidence type="ECO:0000313" key="1">
    <source>
        <dbReference type="EMBL" id="SHE86572.1"/>
    </source>
</evidence>
<dbReference type="Pfam" id="PF02620">
    <property type="entry name" value="YceD"/>
    <property type="match status" value="1"/>
</dbReference>
<organism evidence="1 2">
    <name type="scientific">Marinitoga hydrogenitolerans (strain DSM 16785 / JCM 12826 / AT1271)</name>
    <dbReference type="NCBI Taxonomy" id="1122195"/>
    <lineage>
        <taxon>Bacteria</taxon>
        <taxon>Thermotogati</taxon>
        <taxon>Thermotogota</taxon>
        <taxon>Thermotogae</taxon>
        <taxon>Petrotogales</taxon>
        <taxon>Petrotogaceae</taxon>
        <taxon>Marinitoga</taxon>
    </lineage>
</organism>
<dbReference type="InterPro" id="IPR003772">
    <property type="entry name" value="YceD"/>
</dbReference>